<organism evidence="3 4">
    <name type="scientific">Colletotrichum plurivorum</name>
    <dbReference type="NCBI Taxonomy" id="2175906"/>
    <lineage>
        <taxon>Eukaryota</taxon>
        <taxon>Fungi</taxon>
        <taxon>Dikarya</taxon>
        <taxon>Ascomycota</taxon>
        <taxon>Pezizomycotina</taxon>
        <taxon>Sordariomycetes</taxon>
        <taxon>Hypocreomycetidae</taxon>
        <taxon>Glomerellales</taxon>
        <taxon>Glomerellaceae</taxon>
        <taxon>Colletotrichum</taxon>
        <taxon>Colletotrichum orchidearum species complex</taxon>
    </lineage>
</organism>
<protein>
    <submittedName>
        <fullName evidence="3">Uncharacterized protein</fullName>
    </submittedName>
</protein>
<proteinExistence type="predicted"/>
<comment type="caution">
    <text evidence="3">The sequence shown here is derived from an EMBL/GenBank/DDBJ whole genome shotgun (WGS) entry which is preliminary data.</text>
</comment>
<feature type="transmembrane region" description="Helical" evidence="2">
    <location>
        <begin position="347"/>
        <end position="369"/>
    </location>
</feature>
<dbReference type="Proteomes" id="UP000654918">
    <property type="component" value="Unassembled WGS sequence"/>
</dbReference>
<keyword evidence="2" id="KW-1133">Transmembrane helix</keyword>
<feature type="region of interest" description="Disordered" evidence="1">
    <location>
        <begin position="395"/>
        <end position="415"/>
    </location>
</feature>
<keyword evidence="2" id="KW-0472">Membrane</keyword>
<evidence type="ECO:0000256" key="1">
    <source>
        <dbReference type="SAM" id="MobiDB-lite"/>
    </source>
</evidence>
<feature type="compositionally biased region" description="Low complexity" evidence="1">
    <location>
        <begin position="71"/>
        <end position="91"/>
    </location>
</feature>
<keyword evidence="4" id="KW-1185">Reference proteome</keyword>
<sequence>MSADHGFELPTTSMATSSTAAAISNTSSNGSNSNTSSNGSNSNTSSNGSNSNSNSNQSNRASAQPPPPHQPSATAAATSSATAAAAALLPARRPRHQITRSITEFSPPLKMHRHRHSHHHNHRRDNSKLLFPDERSPGLSVPERGLVLGRSSLDMPRSEFATPSRSPDESRRASALVGPMVGGGENPLAASPPRNRKANNAAALLEEKERTASRVTGLKKSLVDLSTFSTATTRRLDETYYSVLEKKSVLQSTISAIKELAVASRRMTGEFEREAGEMARDVDGQLAAFGRFGEQESRIGALQGRIEDGRTRIRGLSERVDLVRRRIEGWERADREWQEKTRKRLRMVWIVMSVVFAVLILLFAGAQYAQQAGGVDLEAAAARIVEKGVNRSVGGYGVGEKGPEGKEGPVPPLWEDRHVQEEDQLRVFDEL</sequence>
<feature type="compositionally biased region" description="Low complexity" evidence="1">
    <location>
        <begin position="11"/>
        <end position="63"/>
    </location>
</feature>
<feature type="compositionally biased region" description="Basic and acidic residues" evidence="1">
    <location>
        <begin position="124"/>
        <end position="136"/>
    </location>
</feature>
<name>A0A8H6NRF9_9PEZI</name>
<feature type="compositionally biased region" description="Basic residues" evidence="1">
    <location>
        <begin position="110"/>
        <end position="123"/>
    </location>
</feature>
<gene>
    <name evidence="3" type="ORF">CPLU01_00762</name>
</gene>
<dbReference type="EMBL" id="WIGO01000004">
    <property type="protein sequence ID" value="KAF6841201.1"/>
    <property type="molecule type" value="Genomic_DNA"/>
</dbReference>
<accession>A0A8H6NRF9</accession>
<feature type="region of interest" description="Disordered" evidence="1">
    <location>
        <begin position="1"/>
        <end position="195"/>
    </location>
</feature>
<reference evidence="3" key="1">
    <citation type="journal article" date="2020" name="Phytopathology">
        <title>Genome Sequence Resources of Colletotrichum truncatum, C. plurivorum, C. musicola, and C. sojae: Four Species Pathogenic to Soybean (Glycine max).</title>
        <authorList>
            <person name="Rogerio F."/>
            <person name="Boufleur T.R."/>
            <person name="Ciampi-Guillardi M."/>
            <person name="Sukno S.A."/>
            <person name="Thon M.R."/>
            <person name="Massola Junior N.S."/>
            <person name="Baroncelli R."/>
        </authorList>
    </citation>
    <scope>NUCLEOTIDE SEQUENCE</scope>
    <source>
        <strain evidence="3">LFN00145</strain>
    </source>
</reference>
<keyword evidence="2" id="KW-0812">Transmembrane</keyword>
<evidence type="ECO:0000313" key="4">
    <source>
        <dbReference type="Proteomes" id="UP000654918"/>
    </source>
</evidence>
<dbReference type="AlphaFoldDB" id="A0A8H6NRF9"/>
<evidence type="ECO:0000256" key="2">
    <source>
        <dbReference type="SAM" id="Phobius"/>
    </source>
</evidence>
<evidence type="ECO:0000313" key="3">
    <source>
        <dbReference type="EMBL" id="KAF6841201.1"/>
    </source>
</evidence>